<dbReference type="AlphaFoldDB" id="A0AAE0H0R8"/>
<dbReference type="PANTHER" id="PTHR35841:SF1">
    <property type="entry name" value="PHOSPHONATES-BINDING PERIPLASMIC PROTEIN"/>
    <property type="match status" value="1"/>
</dbReference>
<protein>
    <submittedName>
        <fullName evidence="2">Uncharacterized protein</fullName>
    </submittedName>
</protein>
<gene>
    <name evidence="2" type="ORF">CYMTET_4760</name>
</gene>
<evidence type="ECO:0000313" key="2">
    <source>
        <dbReference type="EMBL" id="KAK3287743.1"/>
    </source>
</evidence>
<dbReference type="Gene3D" id="3.40.190.10">
    <property type="entry name" value="Periplasmic binding protein-like II"/>
    <property type="match status" value="1"/>
</dbReference>
<proteinExistence type="predicted"/>
<dbReference type="PROSITE" id="PS51257">
    <property type="entry name" value="PROKAR_LIPOPROTEIN"/>
    <property type="match status" value="1"/>
</dbReference>
<comment type="caution">
    <text evidence="2">The sequence shown here is derived from an EMBL/GenBank/DDBJ whole genome shotgun (WGS) entry which is preliminary data.</text>
</comment>
<dbReference type="Pfam" id="PF12974">
    <property type="entry name" value="Phosphonate-bd"/>
    <property type="match status" value="1"/>
</dbReference>
<evidence type="ECO:0000256" key="1">
    <source>
        <dbReference type="SAM" id="SignalP"/>
    </source>
</evidence>
<sequence length="365" mass="40916">MDKFAYHLLAIVSSCFLFHLEVVKAQTGAQNTYVIGGLGIRGELDLFNRWAPTFETYLTETVGQEFNVTFELKYLNFDTTYTAVENSEIDMIFTNPSVYACVEREYGATPIASMLNLRQGQELDRFYGTFFVRNNSAIYNLEDIKDNIVEAVSISGLGACQLQWDELVQRGLDFLSDPKQVIFAKNQKKIVKDVLAGKADIGMVRTDMIEGMHANGEIDKSELRYLENIQEEVHPGFPFPFSTHTAAPEWPIGAIPGMNRTIAKAIGLALYALTSDHYAAQAAKYSTWITPLSYLGLHKMHERLGWIDQNNKCMRSSALYDAIVCPEGQFKQSREQVAGACAEANLTCPEGMSPPYECLCRPCMK</sequence>
<accession>A0AAE0H0R8</accession>
<dbReference type="Proteomes" id="UP001190700">
    <property type="component" value="Unassembled WGS sequence"/>
</dbReference>
<feature type="chain" id="PRO_5042138197" evidence="1">
    <location>
        <begin position="26"/>
        <end position="365"/>
    </location>
</feature>
<organism evidence="2 3">
    <name type="scientific">Cymbomonas tetramitiformis</name>
    <dbReference type="NCBI Taxonomy" id="36881"/>
    <lineage>
        <taxon>Eukaryota</taxon>
        <taxon>Viridiplantae</taxon>
        <taxon>Chlorophyta</taxon>
        <taxon>Pyramimonadophyceae</taxon>
        <taxon>Pyramimonadales</taxon>
        <taxon>Pyramimonadaceae</taxon>
        <taxon>Cymbomonas</taxon>
    </lineage>
</organism>
<dbReference type="SUPFAM" id="SSF53850">
    <property type="entry name" value="Periplasmic binding protein-like II"/>
    <property type="match status" value="1"/>
</dbReference>
<evidence type="ECO:0000313" key="3">
    <source>
        <dbReference type="Proteomes" id="UP001190700"/>
    </source>
</evidence>
<reference evidence="2 3" key="1">
    <citation type="journal article" date="2015" name="Genome Biol. Evol.">
        <title>Comparative Genomics of a Bacterivorous Green Alga Reveals Evolutionary Causalities and Consequences of Phago-Mixotrophic Mode of Nutrition.</title>
        <authorList>
            <person name="Burns J.A."/>
            <person name="Paasch A."/>
            <person name="Narechania A."/>
            <person name="Kim E."/>
        </authorList>
    </citation>
    <scope>NUCLEOTIDE SEQUENCE [LARGE SCALE GENOMIC DNA]</scope>
    <source>
        <strain evidence="2 3">PLY_AMNH</strain>
    </source>
</reference>
<dbReference type="PANTHER" id="PTHR35841">
    <property type="entry name" value="PHOSPHONATES-BINDING PERIPLASMIC PROTEIN"/>
    <property type="match status" value="1"/>
</dbReference>
<keyword evidence="1" id="KW-0732">Signal</keyword>
<dbReference type="EMBL" id="LGRX02000754">
    <property type="protein sequence ID" value="KAK3287743.1"/>
    <property type="molecule type" value="Genomic_DNA"/>
</dbReference>
<feature type="signal peptide" evidence="1">
    <location>
        <begin position="1"/>
        <end position="25"/>
    </location>
</feature>
<keyword evidence="3" id="KW-1185">Reference proteome</keyword>
<name>A0AAE0H0R8_9CHLO</name>
<feature type="non-terminal residue" evidence="2">
    <location>
        <position position="365"/>
    </location>
</feature>